<accession>A0A976IL02</accession>
<reference evidence="1 2" key="1">
    <citation type="journal article" date="2021" name="Genome Biol.">
        <title>AFLAP: assembly-free linkage analysis pipeline using k-mers from genome sequencing data.</title>
        <authorList>
            <person name="Fletcher K."/>
            <person name="Zhang L."/>
            <person name="Gil J."/>
            <person name="Han R."/>
            <person name="Cavanaugh K."/>
            <person name="Michelmore R."/>
        </authorList>
    </citation>
    <scope>NUCLEOTIDE SEQUENCE [LARGE SCALE GENOMIC DNA]</scope>
    <source>
        <strain evidence="1 2">SF5</strain>
    </source>
</reference>
<gene>
    <name evidence="1" type="ORF">CCR75_002617</name>
</gene>
<dbReference type="OrthoDB" id="129477at2759"/>
<dbReference type="RefSeq" id="XP_067823200.1">
    <property type="nucleotide sequence ID" value="XM_067960714.1"/>
</dbReference>
<proteinExistence type="predicted"/>
<comment type="caution">
    <text evidence="1">The sequence shown here is derived from an EMBL/GenBank/DDBJ whole genome shotgun (WGS) entry which is preliminary data.</text>
</comment>
<evidence type="ECO:0000313" key="2">
    <source>
        <dbReference type="Proteomes" id="UP000294530"/>
    </source>
</evidence>
<protein>
    <submittedName>
        <fullName evidence="1">Uncharacterized protein</fullName>
    </submittedName>
</protein>
<organism evidence="1 2">
    <name type="scientific">Bremia lactucae</name>
    <name type="common">Lettuce downy mildew</name>
    <dbReference type="NCBI Taxonomy" id="4779"/>
    <lineage>
        <taxon>Eukaryota</taxon>
        <taxon>Sar</taxon>
        <taxon>Stramenopiles</taxon>
        <taxon>Oomycota</taxon>
        <taxon>Peronosporomycetes</taxon>
        <taxon>Peronosporales</taxon>
        <taxon>Peronosporaceae</taxon>
        <taxon>Bremia</taxon>
    </lineage>
</organism>
<keyword evidence="2" id="KW-1185">Reference proteome</keyword>
<sequence length="74" mass="8122">MPAETELASVREDSIFQVLRLRHVAMPAPGSCMALAVVQALANDDLAQVVNGKRSLKLLCAGKLKRARQTKYDR</sequence>
<evidence type="ECO:0000313" key="1">
    <source>
        <dbReference type="EMBL" id="TDH73702.1"/>
    </source>
</evidence>
<dbReference type="Proteomes" id="UP000294530">
    <property type="component" value="Unassembled WGS sequence"/>
</dbReference>
<name>A0A976IL02_BRELC</name>
<dbReference type="EMBL" id="SHOA02000018">
    <property type="protein sequence ID" value="TDH73702.1"/>
    <property type="molecule type" value="Genomic_DNA"/>
</dbReference>
<dbReference type="AlphaFoldDB" id="A0A976IL02"/>
<dbReference type="GeneID" id="94346385"/>
<dbReference type="KEGG" id="blac:94346385"/>